<protein>
    <recommendedName>
        <fullName evidence="1">Tc1-like transposase DDE domain-containing protein</fullName>
    </recommendedName>
</protein>
<gene>
    <name evidence="2" type="ORF">CNEB1095_LOCUS210</name>
</gene>
<proteinExistence type="predicted"/>
<evidence type="ECO:0000313" key="2">
    <source>
        <dbReference type="EMBL" id="CAD8713136.1"/>
    </source>
</evidence>
<accession>A0A7S0SRE1</accession>
<dbReference type="InterPro" id="IPR009057">
    <property type="entry name" value="Homeodomain-like_sf"/>
</dbReference>
<name>A0A7S0SRE1_9STRA</name>
<dbReference type="NCBIfam" id="NF033545">
    <property type="entry name" value="transpos_IS630"/>
    <property type="match status" value="1"/>
</dbReference>
<dbReference type="GO" id="GO:0003676">
    <property type="term" value="F:nucleic acid binding"/>
    <property type="evidence" value="ECO:0007669"/>
    <property type="project" value="InterPro"/>
</dbReference>
<dbReference type="PANTHER" id="PTHR46564:SF1">
    <property type="entry name" value="TRANSPOSASE"/>
    <property type="match status" value="1"/>
</dbReference>
<dbReference type="EMBL" id="HBFD01000315">
    <property type="protein sequence ID" value="CAD8713136.1"/>
    <property type="molecule type" value="Transcribed_RNA"/>
</dbReference>
<dbReference type="Gene3D" id="3.30.420.10">
    <property type="entry name" value="Ribonuclease H-like superfamily/Ribonuclease H"/>
    <property type="match status" value="1"/>
</dbReference>
<dbReference type="InterPro" id="IPR038717">
    <property type="entry name" value="Tc1-like_DDE_dom"/>
</dbReference>
<feature type="domain" description="Tc1-like transposase DDE" evidence="1">
    <location>
        <begin position="170"/>
        <end position="315"/>
    </location>
</feature>
<evidence type="ECO:0000259" key="1">
    <source>
        <dbReference type="Pfam" id="PF13358"/>
    </source>
</evidence>
<sequence length="358" mass="41262">MKIEILEMDDDDNVVAIDRGPYNKTSDEIRAMICSAIETGSLSRRECSEVFSRPYRTINHIYHHYVITGIVNKGNQGGHRPKTLTEDQIEVVKTWIDVNLTITLAELVNLCETDFYSILSVSTMARYIEGFYYTFKRVNRIALSALTEVLIQERLHYAEWFLNLPPNSNIIYLDEVGVNVSMRAEYGRSKSGRRAEGTVPVIKSRNITILAAMTKDRLLHYEVLEAYQNGNAINFGYFIDDLGIVRNNNNLYDSIIVMDNVPFHRNHAIRELLYLRGFVVKYLPAYSPFLNPIENLFSQWKRHIKKQKCQNEVELRESITTQGARISPLDCNNYVRHCTENCFKIIGGAELLNAEFDN</sequence>
<dbReference type="PANTHER" id="PTHR46564">
    <property type="entry name" value="TRANSPOSASE"/>
    <property type="match status" value="1"/>
</dbReference>
<dbReference type="InterPro" id="IPR036397">
    <property type="entry name" value="RNaseH_sf"/>
</dbReference>
<dbReference type="InterPro" id="IPR047655">
    <property type="entry name" value="Transpos_IS630-like"/>
</dbReference>
<organism evidence="2">
    <name type="scientific">Chromulina nebulosa</name>
    <dbReference type="NCBI Taxonomy" id="96789"/>
    <lineage>
        <taxon>Eukaryota</taxon>
        <taxon>Sar</taxon>
        <taxon>Stramenopiles</taxon>
        <taxon>Ochrophyta</taxon>
        <taxon>Chrysophyceae</taxon>
        <taxon>Chromulinales</taxon>
        <taxon>Chromulinaceae</taxon>
        <taxon>Chromulina</taxon>
    </lineage>
</organism>
<dbReference type="AlphaFoldDB" id="A0A7S0SRE1"/>
<dbReference type="SUPFAM" id="SSF46689">
    <property type="entry name" value="Homeodomain-like"/>
    <property type="match status" value="1"/>
</dbReference>
<dbReference type="Pfam" id="PF13358">
    <property type="entry name" value="DDE_3"/>
    <property type="match status" value="1"/>
</dbReference>
<reference evidence="2" key="1">
    <citation type="submission" date="2021-01" db="EMBL/GenBank/DDBJ databases">
        <authorList>
            <person name="Corre E."/>
            <person name="Pelletier E."/>
            <person name="Niang G."/>
            <person name="Scheremetjew M."/>
            <person name="Finn R."/>
            <person name="Kale V."/>
            <person name="Holt S."/>
            <person name="Cochrane G."/>
            <person name="Meng A."/>
            <person name="Brown T."/>
            <person name="Cohen L."/>
        </authorList>
    </citation>
    <scope>NUCLEOTIDE SEQUENCE</scope>
    <source>
        <strain evidence="2">UTEXLB2642</strain>
    </source>
</reference>